<name>A0A023D5S8_ACIMT</name>
<dbReference type="Pfam" id="PF08240">
    <property type="entry name" value="ADH_N"/>
    <property type="match status" value="1"/>
</dbReference>
<comment type="cofactor">
    <cofactor evidence="1">
        <name>Zn(2+)</name>
        <dbReference type="ChEBI" id="CHEBI:29105"/>
    </cofactor>
</comment>
<comment type="caution">
    <text evidence="7">The sequence shown here is derived from an EMBL/GenBank/DDBJ whole genome shotgun (WGS) entry which is preliminary data.</text>
</comment>
<evidence type="ECO:0000256" key="3">
    <source>
        <dbReference type="ARBA" id="ARBA00022723"/>
    </source>
</evidence>
<dbReference type="EMBL" id="BAND01000060">
    <property type="protein sequence ID" value="GAJ29439.1"/>
    <property type="molecule type" value="Genomic_DNA"/>
</dbReference>
<dbReference type="Gene3D" id="3.40.50.720">
    <property type="entry name" value="NAD(P)-binding Rossmann-like Domain"/>
    <property type="match status" value="1"/>
</dbReference>
<evidence type="ECO:0000256" key="5">
    <source>
        <dbReference type="ARBA" id="ARBA00023002"/>
    </source>
</evidence>
<feature type="domain" description="Alcohol dehydrogenase-like N-terminal" evidence="6">
    <location>
        <begin position="25"/>
        <end position="141"/>
    </location>
</feature>
<dbReference type="PANTHER" id="PTHR43161">
    <property type="entry name" value="SORBITOL DEHYDROGENASE"/>
    <property type="match status" value="1"/>
</dbReference>
<keyword evidence="3" id="KW-0479">Metal-binding</keyword>
<dbReference type="RefSeq" id="WP_042059277.1">
    <property type="nucleotide sequence ID" value="NZ_BAND01000060.1"/>
</dbReference>
<dbReference type="GO" id="GO:0008270">
    <property type="term" value="F:zinc ion binding"/>
    <property type="evidence" value="ECO:0007669"/>
    <property type="project" value="InterPro"/>
</dbReference>
<reference evidence="8" key="1">
    <citation type="journal article" date="2014" name="FEMS Microbiol. Lett.">
        <title>Draft Genomic DNA Sequence of the Facultatively Methylotrophic Bacterium Acidomonas methanolica type strain MB58.</title>
        <authorList>
            <person name="Higashiura N."/>
            <person name="Hadano H."/>
            <person name="Hirakawa H."/>
            <person name="Matsutani M."/>
            <person name="Takabe S."/>
            <person name="Matsushita K."/>
            <person name="Azuma Y."/>
        </authorList>
    </citation>
    <scope>NUCLEOTIDE SEQUENCE [LARGE SCALE GENOMIC DNA]</scope>
    <source>
        <strain evidence="8">MB58</strain>
    </source>
</reference>
<sequence length="349" mass="36512">MLAVVIRGAGDLAIEGQETGDPDWGQVVVRVEAGGIGGTESFLYQNGISGPSGCVRMESLIPGHEVAGRIARIGPGVTGLRVGDLVAVDPRVPCGACRCCRSGSPDLCLSPRILGTLMARRTPVQGAFRDEFLCAALQCVPAAFMDASALALSNPMATALRALSGAGELEGRRLLVMGDSTPAALAVAASRLHGVTSVAAASTEPQSLAVAARLGADHTVDIERRPGALARPENRADVTLFFGASPERAALREAMLVDAVAPGGIVVLANAARLSIKTQKLFAARGIILRDAPQSDGQSKAFREAVSLIDSRHVQLDTLIERHYPMRDTRTAFEHATTHRGATKIQIAF</sequence>
<protein>
    <submittedName>
        <fullName evidence="7">Alcohol dehydrogenase</fullName>
    </submittedName>
</protein>
<evidence type="ECO:0000313" key="8">
    <source>
        <dbReference type="Proteomes" id="UP000019760"/>
    </source>
</evidence>
<dbReference type="AlphaFoldDB" id="A0A023D5S8"/>
<evidence type="ECO:0000256" key="1">
    <source>
        <dbReference type="ARBA" id="ARBA00001947"/>
    </source>
</evidence>
<keyword evidence="4" id="KW-0862">Zinc</keyword>
<accession>A0A023D5S8</accession>
<dbReference type="GO" id="GO:0016491">
    <property type="term" value="F:oxidoreductase activity"/>
    <property type="evidence" value="ECO:0007669"/>
    <property type="project" value="UniProtKB-KW"/>
</dbReference>
<keyword evidence="8" id="KW-1185">Reference proteome</keyword>
<dbReference type="SUPFAM" id="SSF50129">
    <property type="entry name" value="GroES-like"/>
    <property type="match status" value="1"/>
</dbReference>
<dbReference type="InterPro" id="IPR002328">
    <property type="entry name" value="ADH_Zn_CS"/>
</dbReference>
<gene>
    <name evidence="7" type="ORF">Amme_060_075</name>
</gene>
<dbReference type="Proteomes" id="UP000019760">
    <property type="component" value="Unassembled WGS sequence"/>
</dbReference>
<dbReference type="PANTHER" id="PTHR43161:SF9">
    <property type="entry name" value="SORBITOL DEHYDROGENASE"/>
    <property type="match status" value="1"/>
</dbReference>
<reference evidence="7 8" key="2">
    <citation type="journal article" date="2014" name="FEMS Microbiol. Lett.">
        <title>Draft genomic DNA sequence of the facultatively methylotrophic bacterium Acidomonas methanolica type strain MB58.</title>
        <authorList>
            <person name="Higashiura N."/>
            <person name="Hadano H."/>
            <person name="Hirakawa H."/>
            <person name="Matsutani M."/>
            <person name="Takabe S."/>
            <person name="Matsushita K."/>
            <person name="Azuma Y."/>
        </authorList>
    </citation>
    <scope>NUCLEOTIDE SEQUENCE [LARGE SCALE GENOMIC DNA]</scope>
    <source>
        <strain evidence="7 8">MB58</strain>
    </source>
</reference>
<comment type="similarity">
    <text evidence="2">Belongs to the zinc-containing alcohol dehydrogenase family.</text>
</comment>
<organism evidence="7 8">
    <name type="scientific">Acidomonas methanolica NBRC 104435</name>
    <dbReference type="NCBI Taxonomy" id="1231351"/>
    <lineage>
        <taxon>Bacteria</taxon>
        <taxon>Pseudomonadati</taxon>
        <taxon>Pseudomonadota</taxon>
        <taxon>Alphaproteobacteria</taxon>
        <taxon>Acetobacterales</taxon>
        <taxon>Acetobacteraceae</taxon>
        <taxon>Acidomonas</taxon>
    </lineage>
</organism>
<dbReference type="InterPro" id="IPR013154">
    <property type="entry name" value="ADH-like_N"/>
</dbReference>
<proteinExistence type="inferred from homology"/>
<dbReference type="PROSITE" id="PS00059">
    <property type="entry name" value="ADH_ZINC"/>
    <property type="match status" value="1"/>
</dbReference>
<evidence type="ECO:0000256" key="2">
    <source>
        <dbReference type="ARBA" id="ARBA00008072"/>
    </source>
</evidence>
<evidence type="ECO:0000259" key="6">
    <source>
        <dbReference type="Pfam" id="PF08240"/>
    </source>
</evidence>
<dbReference type="Gene3D" id="3.90.180.10">
    <property type="entry name" value="Medium-chain alcohol dehydrogenases, catalytic domain"/>
    <property type="match status" value="1"/>
</dbReference>
<dbReference type="SUPFAM" id="SSF51735">
    <property type="entry name" value="NAD(P)-binding Rossmann-fold domains"/>
    <property type="match status" value="1"/>
</dbReference>
<keyword evidence="5" id="KW-0560">Oxidoreductase</keyword>
<evidence type="ECO:0000313" key="7">
    <source>
        <dbReference type="EMBL" id="GAJ29439.1"/>
    </source>
</evidence>
<dbReference type="InterPro" id="IPR036291">
    <property type="entry name" value="NAD(P)-bd_dom_sf"/>
</dbReference>
<dbReference type="OrthoDB" id="9809185at2"/>
<evidence type="ECO:0000256" key="4">
    <source>
        <dbReference type="ARBA" id="ARBA00022833"/>
    </source>
</evidence>
<dbReference type="InterPro" id="IPR011032">
    <property type="entry name" value="GroES-like_sf"/>
</dbReference>